<dbReference type="Gene3D" id="2.130.10.10">
    <property type="entry name" value="YVTN repeat-like/Quinoprotein amine dehydrogenase"/>
    <property type="match status" value="2"/>
</dbReference>
<organism evidence="2 3">
    <name type="scientific">Actinomadura fulvescens</name>
    <dbReference type="NCBI Taxonomy" id="46160"/>
    <lineage>
        <taxon>Bacteria</taxon>
        <taxon>Bacillati</taxon>
        <taxon>Actinomycetota</taxon>
        <taxon>Actinomycetes</taxon>
        <taxon>Streptosporangiales</taxon>
        <taxon>Thermomonosporaceae</taxon>
        <taxon>Actinomadura</taxon>
    </lineage>
</organism>
<dbReference type="PROSITE" id="PS51257">
    <property type="entry name" value="PROKAR_LIPOPROTEIN"/>
    <property type="match status" value="1"/>
</dbReference>
<feature type="signal peptide" evidence="1">
    <location>
        <begin position="1"/>
        <end position="15"/>
    </location>
</feature>
<keyword evidence="1" id="KW-0732">Signal</keyword>
<accession>A0ABN3P9B6</accession>
<sequence>MKRLLLALPITLALASCGGGSDTKTSTAAAAKAPVKVADPLVTTYEGGLQILDRATLKVVHDIPLPGFNRVNAAGDGRHVLVSTATGFRVLDAAGATLRAEEFAAPKPGHVVRHAGRTVLFSDGTGKIMTFDPRELGTALPKVTTHTSEHPHHGVAIQLKNGELVSTLGTEDKRTGIRVLNPQGTEITRNEQCPGVHGETTAKDETVVIGCENGVLIYADGKITKVASPDEYGRIGNQAGHEESPIVLGDYKTDPDAELERPERISLIDTTTNQLRLLDLGASYTFRSLGRGPHGEALVLGTDGALRVIDPEKAKVTKTIKLLAPWKEPTDWQDARPALHVRDHTAYVTDPSTKRLHAVNIETGKIEATADLPQAPNEITGT</sequence>
<feature type="chain" id="PRO_5047002337" evidence="1">
    <location>
        <begin position="16"/>
        <end position="382"/>
    </location>
</feature>
<reference evidence="2 3" key="1">
    <citation type="journal article" date="2019" name="Int. J. Syst. Evol. Microbiol.">
        <title>The Global Catalogue of Microorganisms (GCM) 10K type strain sequencing project: providing services to taxonomists for standard genome sequencing and annotation.</title>
        <authorList>
            <consortium name="The Broad Institute Genomics Platform"/>
            <consortium name="The Broad Institute Genome Sequencing Center for Infectious Disease"/>
            <person name="Wu L."/>
            <person name="Ma J."/>
        </authorList>
    </citation>
    <scope>NUCLEOTIDE SEQUENCE [LARGE SCALE GENOMIC DNA]</scope>
    <source>
        <strain evidence="2 3">JCM 6833</strain>
    </source>
</reference>
<keyword evidence="3" id="KW-1185">Reference proteome</keyword>
<dbReference type="InterPro" id="IPR011044">
    <property type="entry name" value="Quino_amine_DH_bsu"/>
</dbReference>
<comment type="caution">
    <text evidence="2">The sequence shown here is derived from an EMBL/GenBank/DDBJ whole genome shotgun (WGS) entry which is preliminary data.</text>
</comment>
<protein>
    <submittedName>
        <fullName evidence="2">Zinc metallochaperone AztD</fullName>
    </submittedName>
</protein>
<dbReference type="NCBIfam" id="NF038015">
    <property type="entry name" value="AztD"/>
    <property type="match status" value="1"/>
</dbReference>
<evidence type="ECO:0000313" key="3">
    <source>
        <dbReference type="Proteomes" id="UP001501509"/>
    </source>
</evidence>
<dbReference type="SUPFAM" id="SSF50969">
    <property type="entry name" value="YVTN repeat-like/Quinoprotein amine dehydrogenase"/>
    <property type="match status" value="1"/>
</dbReference>
<dbReference type="InterPro" id="IPR047697">
    <property type="entry name" value="AztD-like"/>
</dbReference>
<evidence type="ECO:0000256" key="1">
    <source>
        <dbReference type="SAM" id="SignalP"/>
    </source>
</evidence>
<evidence type="ECO:0000313" key="2">
    <source>
        <dbReference type="EMBL" id="GAA2572966.1"/>
    </source>
</evidence>
<proteinExistence type="predicted"/>
<dbReference type="RefSeq" id="WP_344536549.1">
    <property type="nucleotide sequence ID" value="NZ_BAAATD010000001.1"/>
</dbReference>
<dbReference type="Proteomes" id="UP001501509">
    <property type="component" value="Unassembled WGS sequence"/>
</dbReference>
<name>A0ABN3P9B6_9ACTN</name>
<gene>
    <name evidence="2" type="primary">aztD</name>
    <name evidence="2" type="ORF">GCM10010411_00760</name>
</gene>
<dbReference type="EMBL" id="BAAATD010000001">
    <property type="protein sequence ID" value="GAA2572966.1"/>
    <property type="molecule type" value="Genomic_DNA"/>
</dbReference>
<dbReference type="InterPro" id="IPR015943">
    <property type="entry name" value="WD40/YVTN_repeat-like_dom_sf"/>
</dbReference>